<feature type="transmembrane region" description="Helical" evidence="8">
    <location>
        <begin position="436"/>
        <end position="455"/>
    </location>
</feature>
<feature type="transmembrane region" description="Helical" evidence="8">
    <location>
        <begin position="190"/>
        <end position="207"/>
    </location>
</feature>
<keyword evidence="4 8" id="KW-1003">Cell membrane</keyword>
<keyword evidence="10" id="KW-1185">Reference proteome</keyword>
<feature type="transmembrane region" description="Helical" evidence="8">
    <location>
        <begin position="368"/>
        <end position="396"/>
    </location>
</feature>
<evidence type="ECO:0000256" key="7">
    <source>
        <dbReference type="ARBA" id="ARBA00023136"/>
    </source>
</evidence>
<dbReference type="Proteomes" id="UP000019226">
    <property type="component" value="Chromosome"/>
</dbReference>
<evidence type="ECO:0000256" key="4">
    <source>
        <dbReference type="ARBA" id="ARBA00022475"/>
    </source>
</evidence>
<feature type="transmembrane region" description="Helical" evidence="8">
    <location>
        <begin position="81"/>
        <end position="99"/>
    </location>
</feature>
<evidence type="ECO:0000313" key="10">
    <source>
        <dbReference type="Proteomes" id="UP000019226"/>
    </source>
</evidence>
<evidence type="ECO:0000256" key="8">
    <source>
        <dbReference type="RuleBase" id="RU363064"/>
    </source>
</evidence>
<feature type="transmembrane region" description="Helical" evidence="8">
    <location>
        <begin position="219"/>
        <end position="239"/>
    </location>
</feature>
<keyword evidence="8" id="KW-0769">Symport</keyword>
<comment type="subcellular location">
    <subcellularLocation>
        <location evidence="1 8">Cell membrane</location>
        <topology evidence="1 8">Multi-pass membrane protein</topology>
    </subcellularLocation>
</comment>
<sequence>MNSSSATGVTNRMEMLMNLLTTVSDWIWNPLAYFALAVGVFFTFVTKAVQFRRLPDMIRQLKDSESGDGGLSSFQTLALTLSSRVGFGSTAGVATAIAMGGPGSIMWMAVTGLLGSTCAYVEAVVAQLYKRRVHGEDRGGMPYYIKYSLKAPWLAFIVALTAMIGYGFVFPGVQSNNIASSAQQAFGIEPWVTGLIITSLLGVVVVGGTKRVVQVAQTVVPFMAVGYLLTALLLIILNIDKLPDAIMLIVSSGMGRDHVFGGIVGYAVAWGVRRAVFASATGFGEGTFAAAAADASHPGKQGVIQAFSMYIYLLLICMATGIMVVLTDSYHVKDGAGEMIVDHVPVAIAGPNFVQHAIDSSLPGWGGIAVAIAILLFAFTSQVFFFYVAITNLVFLLGEKRSIFMENVVKVGALAISFIGSVISADAMWAAGDIGYGLLAWLNMAAVLLLTPKVWKIINDYDRQRKAGLDPTFDPKALGIEGAEWWETVFAERQAKKAVAAAEKEAREKRMRMNLKIPTSLRVKR</sequence>
<dbReference type="EMBL" id="CP004350">
    <property type="protein sequence ID" value="AHI20413.1"/>
    <property type="molecule type" value="Genomic_DNA"/>
</dbReference>
<dbReference type="PANTHER" id="PTHR30330">
    <property type="entry name" value="AGSS FAMILY TRANSPORTER, SODIUM-ALANINE"/>
    <property type="match status" value="1"/>
</dbReference>
<dbReference type="RefSeq" id="WP_051461203.1">
    <property type="nucleotide sequence ID" value="NZ_CP004350.1"/>
</dbReference>
<keyword evidence="6 8" id="KW-1133">Transmembrane helix</keyword>
<proteinExistence type="inferred from homology"/>
<keyword evidence="3 8" id="KW-0813">Transport</keyword>
<comment type="similarity">
    <text evidence="2 8">Belongs to the alanine or glycine:cation symporter (AGCS) (TC 2.A.25) family.</text>
</comment>
<accession>A0ABN4CG97</accession>
<organism evidence="9 10">
    <name type="scientific">Corynebacterium casei LMG S-19264</name>
    <dbReference type="NCBI Taxonomy" id="1285583"/>
    <lineage>
        <taxon>Bacteria</taxon>
        <taxon>Bacillati</taxon>
        <taxon>Actinomycetota</taxon>
        <taxon>Actinomycetes</taxon>
        <taxon>Mycobacteriales</taxon>
        <taxon>Corynebacteriaceae</taxon>
        <taxon>Corynebacterium</taxon>
    </lineage>
</organism>
<feature type="transmembrane region" description="Helical" evidence="8">
    <location>
        <begin position="26"/>
        <end position="49"/>
    </location>
</feature>
<feature type="transmembrane region" description="Helical" evidence="8">
    <location>
        <begin position="408"/>
        <end position="430"/>
    </location>
</feature>
<protein>
    <submittedName>
        <fullName evidence="9">Amino acid carrier protein</fullName>
    </submittedName>
</protein>
<feature type="transmembrane region" description="Helical" evidence="8">
    <location>
        <begin position="307"/>
        <end position="326"/>
    </location>
</feature>
<evidence type="ECO:0000256" key="6">
    <source>
        <dbReference type="ARBA" id="ARBA00022989"/>
    </source>
</evidence>
<dbReference type="GeneID" id="82877979"/>
<evidence type="ECO:0000256" key="1">
    <source>
        <dbReference type="ARBA" id="ARBA00004651"/>
    </source>
</evidence>
<dbReference type="Gene3D" id="1.20.1740.10">
    <property type="entry name" value="Amino acid/polyamine transporter I"/>
    <property type="match status" value="1"/>
</dbReference>
<dbReference type="Pfam" id="PF01235">
    <property type="entry name" value="Na_Ala_symp"/>
    <property type="match status" value="1"/>
</dbReference>
<keyword evidence="7 8" id="KW-0472">Membrane</keyword>
<evidence type="ECO:0000256" key="3">
    <source>
        <dbReference type="ARBA" id="ARBA00022448"/>
    </source>
</evidence>
<dbReference type="PRINTS" id="PR00175">
    <property type="entry name" value="NAALASMPORT"/>
</dbReference>
<keyword evidence="5 8" id="KW-0812">Transmembrane</keyword>
<evidence type="ECO:0000313" key="9">
    <source>
        <dbReference type="EMBL" id="AHI20413.1"/>
    </source>
</evidence>
<evidence type="ECO:0000256" key="5">
    <source>
        <dbReference type="ARBA" id="ARBA00022692"/>
    </source>
</evidence>
<dbReference type="PANTHER" id="PTHR30330:SF7">
    <property type="entry name" value="SODIUM_PROTON-DEPENDENT ALANINE CARRIER PROTEIN YRBD-RELATED"/>
    <property type="match status" value="1"/>
</dbReference>
<evidence type="ECO:0000256" key="2">
    <source>
        <dbReference type="ARBA" id="ARBA00009261"/>
    </source>
</evidence>
<feature type="transmembrane region" description="Helical" evidence="8">
    <location>
        <begin position="150"/>
        <end position="170"/>
    </location>
</feature>
<dbReference type="InterPro" id="IPR001463">
    <property type="entry name" value="Na/Ala_symport"/>
</dbReference>
<reference evidence="10" key="1">
    <citation type="submission" date="2013-02" db="EMBL/GenBank/DDBJ databases">
        <title>The complete genome sequence of Corynebacterium casei LMG S-19264 (=DSM 44701).</title>
        <authorList>
            <person name="Ruckert C."/>
            <person name="Albersmeier A."/>
            <person name="Kalinowski J."/>
        </authorList>
    </citation>
    <scope>NUCLEOTIDE SEQUENCE [LARGE SCALE GENOMIC DNA]</scope>
    <source>
        <strain evidence="10">LMG S-19264</strain>
    </source>
</reference>
<gene>
    <name evidence="9" type="ORF">CCASEI_09260</name>
</gene>
<dbReference type="NCBIfam" id="TIGR00835">
    <property type="entry name" value="agcS"/>
    <property type="match status" value="1"/>
</dbReference>
<name>A0ABN4CG97_9CORY</name>